<dbReference type="GO" id="GO:0030246">
    <property type="term" value="F:carbohydrate binding"/>
    <property type="evidence" value="ECO:0007669"/>
    <property type="project" value="UniProtKB-ARBA"/>
</dbReference>
<evidence type="ECO:0000256" key="1">
    <source>
        <dbReference type="ARBA" id="ARBA00004196"/>
    </source>
</evidence>
<evidence type="ECO:0000256" key="3">
    <source>
        <dbReference type="ARBA" id="ARBA00022729"/>
    </source>
</evidence>
<reference evidence="6" key="1">
    <citation type="submission" date="2016-01" db="EMBL/GenBank/DDBJ databases">
        <authorList>
            <person name="Peeters C."/>
        </authorList>
    </citation>
    <scope>NUCLEOTIDE SEQUENCE [LARGE SCALE GENOMIC DNA]</scope>
    <source>
        <strain evidence="6">LMG 22934</strain>
    </source>
</reference>
<comment type="similarity">
    <text evidence="2">Belongs to the bacterial solute-binding protein 2 family.</text>
</comment>
<organism evidence="6 7">
    <name type="scientific">Caballeronia humi</name>
    <dbReference type="NCBI Taxonomy" id="326474"/>
    <lineage>
        <taxon>Bacteria</taxon>
        <taxon>Pseudomonadati</taxon>
        <taxon>Pseudomonadota</taxon>
        <taxon>Betaproteobacteria</taxon>
        <taxon>Burkholderiales</taxon>
        <taxon>Burkholderiaceae</taxon>
        <taxon>Caballeronia</taxon>
    </lineage>
</organism>
<dbReference type="STRING" id="326474.AWB65_05507"/>
<comment type="subcellular location">
    <subcellularLocation>
        <location evidence="1">Cell envelope</location>
    </subcellularLocation>
</comment>
<dbReference type="SUPFAM" id="SSF53822">
    <property type="entry name" value="Periplasmic binding protein-like I"/>
    <property type="match status" value="1"/>
</dbReference>
<dbReference type="RefSeq" id="WP_087670173.1">
    <property type="nucleotide sequence ID" value="NZ_FCNW02000046.1"/>
</dbReference>
<dbReference type="InterPro" id="IPR025997">
    <property type="entry name" value="SBP_2_dom"/>
</dbReference>
<dbReference type="PANTHER" id="PTHR46847">
    <property type="entry name" value="D-ALLOSE-BINDING PERIPLASMIC PROTEIN-RELATED"/>
    <property type="match status" value="1"/>
</dbReference>
<comment type="caution">
    <text evidence="6">The sequence shown here is derived from an EMBL/GenBank/DDBJ whole genome shotgun (WGS) entry which is preliminary data.</text>
</comment>
<evidence type="ECO:0000313" key="6">
    <source>
        <dbReference type="EMBL" id="SAL60833.1"/>
    </source>
</evidence>
<dbReference type="EMBL" id="FCNW02000046">
    <property type="protein sequence ID" value="SAL60833.1"/>
    <property type="molecule type" value="Genomic_DNA"/>
</dbReference>
<feature type="domain" description="Periplasmic binding protein" evidence="5">
    <location>
        <begin position="36"/>
        <end position="298"/>
    </location>
</feature>
<evidence type="ECO:0000313" key="7">
    <source>
        <dbReference type="Proteomes" id="UP000054977"/>
    </source>
</evidence>
<dbReference type="OrthoDB" id="5592879at2"/>
<dbReference type="Gene3D" id="3.40.50.2300">
    <property type="match status" value="2"/>
</dbReference>
<name>A0A158IX48_9BURK</name>
<proteinExistence type="inferred from homology"/>
<evidence type="ECO:0000259" key="5">
    <source>
        <dbReference type="Pfam" id="PF13407"/>
    </source>
</evidence>
<dbReference type="InterPro" id="IPR006311">
    <property type="entry name" value="TAT_signal"/>
</dbReference>
<dbReference type="AlphaFoldDB" id="A0A158IX48"/>
<protein>
    <submittedName>
        <fullName evidence="6">Ribose transport system, substrate-binding protein</fullName>
    </submittedName>
</protein>
<sequence>MTCILRRRVLAASAIAALGIGIVPHARAFADRKFDVALVMKSLDDPFVVTMLEGAKNYQRHYASQLDLTASGTATEGGTAQQIRIVDELIGAKTNAIVIAPTDSTAIVPVVAKAIAAGIIVIAIDNPFDDAAQDAANVSIPFVGPDSRRGARLVAQYLAQRLTRGDEVGIIEGAAADRNSKDRTVGFRDALEAAGARIVAVESGDWSVGSGRVHGLAMLNAHPGIRALVCANDNIAIGAAAVVRATGKKGRVFVTGYNNIDQIRPLLADGSVLATVEQFAAKQAVFGIDVALKALAEGRKQRDLSPYIATPLELVTAG</sequence>
<evidence type="ECO:0000256" key="2">
    <source>
        <dbReference type="ARBA" id="ARBA00007639"/>
    </source>
</evidence>
<keyword evidence="7" id="KW-1185">Reference proteome</keyword>
<feature type="chain" id="PRO_5011110243" evidence="4">
    <location>
        <begin position="29"/>
        <end position="318"/>
    </location>
</feature>
<dbReference type="GO" id="GO:0030313">
    <property type="term" value="C:cell envelope"/>
    <property type="evidence" value="ECO:0007669"/>
    <property type="project" value="UniProtKB-SubCell"/>
</dbReference>
<evidence type="ECO:0000256" key="4">
    <source>
        <dbReference type="SAM" id="SignalP"/>
    </source>
</evidence>
<feature type="signal peptide" evidence="4">
    <location>
        <begin position="1"/>
        <end position="28"/>
    </location>
</feature>
<gene>
    <name evidence="6" type="ORF">AWB65_05507</name>
</gene>
<dbReference type="Pfam" id="PF13407">
    <property type="entry name" value="Peripla_BP_4"/>
    <property type="match status" value="1"/>
</dbReference>
<dbReference type="Proteomes" id="UP000054977">
    <property type="component" value="Unassembled WGS sequence"/>
</dbReference>
<dbReference type="PANTHER" id="PTHR46847:SF1">
    <property type="entry name" value="D-ALLOSE-BINDING PERIPLASMIC PROTEIN-RELATED"/>
    <property type="match status" value="1"/>
</dbReference>
<dbReference type="PROSITE" id="PS51318">
    <property type="entry name" value="TAT"/>
    <property type="match status" value="1"/>
</dbReference>
<dbReference type="InterPro" id="IPR028082">
    <property type="entry name" value="Peripla_BP_I"/>
</dbReference>
<accession>A0A158IX48</accession>
<keyword evidence="3 4" id="KW-0732">Signal</keyword>